<organism evidence="1 2">
    <name type="scientific">Capsicum annuum</name>
    <name type="common">Capsicum pepper</name>
    <dbReference type="NCBI Taxonomy" id="4072"/>
    <lineage>
        <taxon>Eukaryota</taxon>
        <taxon>Viridiplantae</taxon>
        <taxon>Streptophyta</taxon>
        <taxon>Embryophyta</taxon>
        <taxon>Tracheophyta</taxon>
        <taxon>Spermatophyta</taxon>
        <taxon>Magnoliopsida</taxon>
        <taxon>eudicotyledons</taxon>
        <taxon>Gunneridae</taxon>
        <taxon>Pentapetalae</taxon>
        <taxon>asterids</taxon>
        <taxon>lamiids</taxon>
        <taxon>Solanales</taxon>
        <taxon>Solanaceae</taxon>
        <taxon>Solanoideae</taxon>
        <taxon>Capsiceae</taxon>
        <taxon>Capsicum</taxon>
    </lineage>
</organism>
<sequence length="94" mass="10447">MKPTRHHPWTITEPTKEVSEPVPIVEEKLTKATGKNKQKAAKAVARNEAAIPIDKVEEAPKEEHVLAESSNQVASATLESLMQKMNEESCLRQC</sequence>
<reference evidence="1 2" key="1">
    <citation type="journal article" date="2014" name="Nat. Genet.">
        <title>Genome sequence of the hot pepper provides insights into the evolution of pungency in Capsicum species.</title>
        <authorList>
            <person name="Kim S."/>
            <person name="Park M."/>
            <person name="Yeom S.I."/>
            <person name="Kim Y.M."/>
            <person name="Lee J.M."/>
            <person name="Lee H.A."/>
            <person name="Seo E."/>
            <person name="Choi J."/>
            <person name="Cheong K."/>
            <person name="Kim K.T."/>
            <person name="Jung K."/>
            <person name="Lee G.W."/>
            <person name="Oh S.K."/>
            <person name="Bae C."/>
            <person name="Kim S.B."/>
            <person name="Lee H.Y."/>
            <person name="Kim S.Y."/>
            <person name="Kim M.S."/>
            <person name="Kang B.C."/>
            <person name="Jo Y.D."/>
            <person name="Yang H.B."/>
            <person name="Jeong H.J."/>
            <person name="Kang W.H."/>
            <person name="Kwon J.K."/>
            <person name="Shin C."/>
            <person name="Lim J.Y."/>
            <person name="Park J.H."/>
            <person name="Huh J.H."/>
            <person name="Kim J.S."/>
            <person name="Kim B.D."/>
            <person name="Cohen O."/>
            <person name="Paran I."/>
            <person name="Suh M.C."/>
            <person name="Lee S.B."/>
            <person name="Kim Y.K."/>
            <person name="Shin Y."/>
            <person name="Noh S.J."/>
            <person name="Park J."/>
            <person name="Seo Y.S."/>
            <person name="Kwon S.Y."/>
            <person name="Kim H.A."/>
            <person name="Park J.M."/>
            <person name="Kim H.J."/>
            <person name="Choi S.B."/>
            <person name="Bosland P.W."/>
            <person name="Reeves G."/>
            <person name="Jo S.H."/>
            <person name="Lee B.W."/>
            <person name="Cho H.T."/>
            <person name="Choi H.S."/>
            <person name="Lee M.S."/>
            <person name="Yu Y."/>
            <person name="Do Choi Y."/>
            <person name="Park B.S."/>
            <person name="van Deynze A."/>
            <person name="Ashrafi H."/>
            <person name="Hill T."/>
            <person name="Kim W.T."/>
            <person name="Pai H.S."/>
            <person name="Ahn H.K."/>
            <person name="Yeam I."/>
            <person name="Giovannoni J.J."/>
            <person name="Rose J.K."/>
            <person name="Sorensen I."/>
            <person name="Lee S.J."/>
            <person name="Kim R.W."/>
            <person name="Choi I.Y."/>
            <person name="Choi B.S."/>
            <person name="Lim J.S."/>
            <person name="Lee Y.H."/>
            <person name="Choi D."/>
        </authorList>
    </citation>
    <scope>NUCLEOTIDE SEQUENCE [LARGE SCALE GENOMIC DNA]</scope>
    <source>
        <strain evidence="2">cv. CM334</strain>
    </source>
</reference>
<evidence type="ECO:0000313" key="1">
    <source>
        <dbReference type="EMBL" id="PHT75917.1"/>
    </source>
</evidence>
<dbReference type="EMBL" id="AYRZ02000007">
    <property type="protein sequence ID" value="PHT75917.1"/>
    <property type="molecule type" value="Genomic_DNA"/>
</dbReference>
<dbReference type="Gramene" id="PHT75917">
    <property type="protein sequence ID" value="PHT75917"/>
    <property type="gene ID" value="T459_19439"/>
</dbReference>
<keyword evidence="2" id="KW-1185">Reference proteome</keyword>
<reference evidence="1 2" key="2">
    <citation type="journal article" date="2017" name="Genome Biol.">
        <title>New reference genome sequences of hot pepper reveal the massive evolution of plant disease-resistance genes by retroduplication.</title>
        <authorList>
            <person name="Kim S."/>
            <person name="Park J."/>
            <person name="Yeom S.I."/>
            <person name="Kim Y.M."/>
            <person name="Seo E."/>
            <person name="Kim K.T."/>
            <person name="Kim M.S."/>
            <person name="Lee J.M."/>
            <person name="Cheong K."/>
            <person name="Shin H.S."/>
            <person name="Kim S.B."/>
            <person name="Han K."/>
            <person name="Lee J."/>
            <person name="Park M."/>
            <person name="Lee H.A."/>
            <person name="Lee H.Y."/>
            <person name="Lee Y."/>
            <person name="Oh S."/>
            <person name="Lee J.H."/>
            <person name="Choi E."/>
            <person name="Choi E."/>
            <person name="Lee S.E."/>
            <person name="Jeon J."/>
            <person name="Kim H."/>
            <person name="Choi G."/>
            <person name="Song H."/>
            <person name="Lee J."/>
            <person name="Lee S.C."/>
            <person name="Kwon J.K."/>
            <person name="Lee H.Y."/>
            <person name="Koo N."/>
            <person name="Hong Y."/>
            <person name="Kim R.W."/>
            <person name="Kang W.H."/>
            <person name="Huh J.H."/>
            <person name="Kang B.C."/>
            <person name="Yang T.J."/>
            <person name="Lee Y.H."/>
            <person name="Bennetzen J.L."/>
            <person name="Choi D."/>
        </authorList>
    </citation>
    <scope>NUCLEOTIDE SEQUENCE [LARGE SCALE GENOMIC DNA]</scope>
    <source>
        <strain evidence="2">cv. CM334</strain>
    </source>
</reference>
<protein>
    <submittedName>
        <fullName evidence="1">Uncharacterized protein</fullName>
    </submittedName>
</protein>
<gene>
    <name evidence="1" type="ORF">T459_19439</name>
</gene>
<comment type="caution">
    <text evidence="1">The sequence shown here is derived from an EMBL/GenBank/DDBJ whole genome shotgun (WGS) entry which is preliminary data.</text>
</comment>
<name>A0A2G2Z1L4_CAPAN</name>
<evidence type="ECO:0000313" key="2">
    <source>
        <dbReference type="Proteomes" id="UP000222542"/>
    </source>
</evidence>
<dbReference type="Proteomes" id="UP000222542">
    <property type="component" value="Unassembled WGS sequence"/>
</dbReference>
<accession>A0A2G2Z1L4</accession>
<dbReference type="AlphaFoldDB" id="A0A2G2Z1L4"/>
<proteinExistence type="predicted"/>